<organism evidence="2 3">
    <name type="scientific">Roseovarius bejariae</name>
    <dbReference type="NCBI Taxonomy" id="2576383"/>
    <lineage>
        <taxon>Bacteria</taxon>
        <taxon>Pseudomonadati</taxon>
        <taxon>Pseudomonadota</taxon>
        <taxon>Alphaproteobacteria</taxon>
        <taxon>Rhodobacterales</taxon>
        <taxon>Roseobacteraceae</taxon>
        <taxon>Roseovarius</taxon>
    </lineage>
</organism>
<dbReference type="Pfam" id="PF01636">
    <property type="entry name" value="APH"/>
    <property type="match status" value="1"/>
</dbReference>
<dbReference type="InterPro" id="IPR011009">
    <property type="entry name" value="Kinase-like_dom_sf"/>
</dbReference>
<accession>A0A844CSD5</accession>
<dbReference type="Gene3D" id="3.90.1200.10">
    <property type="match status" value="1"/>
</dbReference>
<feature type="domain" description="Aminoglycoside phosphotransferase" evidence="1">
    <location>
        <begin position="125"/>
        <end position="259"/>
    </location>
</feature>
<dbReference type="EMBL" id="SZWE01000001">
    <property type="protein sequence ID" value="MRU14146.1"/>
    <property type="molecule type" value="Genomic_DNA"/>
</dbReference>
<evidence type="ECO:0000313" key="2">
    <source>
        <dbReference type="EMBL" id="MRU14146.1"/>
    </source>
</evidence>
<dbReference type="SUPFAM" id="SSF56112">
    <property type="entry name" value="Protein kinase-like (PK-like)"/>
    <property type="match status" value="1"/>
</dbReference>
<comment type="caution">
    <text evidence="2">The sequence shown here is derived from an EMBL/GenBank/DDBJ whole genome shotgun (WGS) entry which is preliminary data.</text>
</comment>
<protein>
    <recommendedName>
        <fullName evidence="1">Aminoglycoside phosphotransferase domain-containing protein</fullName>
    </recommendedName>
</protein>
<dbReference type="AlphaFoldDB" id="A0A844CSD5"/>
<sequence>MLPDRFNSVDVRCGLGNSAGMSNAPHATADNLEQVLNMTERFDAARATDSALEDVEIQDLLRVVKGKRAIIACTFAGHPAVMRMILEDDPDVSRREWEELSRIWPVMSDGPYRVVEPLHHSVAHNLLVVERAVGTPLLKLLWQSDKAERAQYMEPAARWLRLYTGGTEEWRGARHRRWLAKAERAAERQAFDNLRKIETEIIALLHQMADRMDGAEWRTAILHGDFHPNNLMARDGRLVGIDTGGSARMPIYKDMARFLVHMGRRGMMPSGKTRLGVDAIGLANMEEVFGLNAFERQFALPFMMGCEVLMRVETRKLSSSRIRRSEEMYNLFRDDLTDALGT</sequence>
<dbReference type="OrthoDB" id="7817715at2"/>
<gene>
    <name evidence="2" type="ORF">FDP25_01765</name>
</gene>
<keyword evidence="3" id="KW-1185">Reference proteome</keyword>
<dbReference type="Proteomes" id="UP000564704">
    <property type="component" value="Unassembled WGS sequence"/>
</dbReference>
<evidence type="ECO:0000259" key="1">
    <source>
        <dbReference type="Pfam" id="PF01636"/>
    </source>
</evidence>
<reference evidence="2 3" key="1">
    <citation type="submission" date="2019-05" db="EMBL/GenBank/DDBJ databases">
        <title>Roseovarius bejariae sp. nov., a moderately halophylic bacterium isolated from a saline soil in Rambla Salada (Murcia).</title>
        <authorList>
            <person name="Castro D.J."/>
            <person name="Gomez-Altuve A."/>
            <person name="Reina J.C."/>
            <person name="Rodriguez M."/>
            <person name="Sampedro I."/>
            <person name="Llamas I."/>
            <person name="Martinez-Checa F."/>
        </authorList>
    </citation>
    <scope>NUCLEOTIDE SEQUENCE [LARGE SCALE GENOMIC DNA]</scope>
    <source>
        <strain evidence="2 3">A21</strain>
    </source>
</reference>
<evidence type="ECO:0000313" key="3">
    <source>
        <dbReference type="Proteomes" id="UP000564704"/>
    </source>
</evidence>
<dbReference type="InterPro" id="IPR002575">
    <property type="entry name" value="Aminoglycoside_PTrfase"/>
</dbReference>
<name>A0A844CSD5_9RHOB</name>
<proteinExistence type="predicted"/>